<evidence type="ECO:0000256" key="5">
    <source>
        <dbReference type="ARBA" id="ARBA00022490"/>
    </source>
</evidence>
<comment type="caution">
    <text evidence="17">The sequence shown here is derived from an EMBL/GenBank/DDBJ whole genome shotgun (WGS) entry which is preliminary data.</text>
</comment>
<evidence type="ECO:0000259" key="15">
    <source>
        <dbReference type="PROSITE" id="PS51194"/>
    </source>
</evidence>
<sequence>MMINLINKLFGSKNDRELKKYWNIVPLINEEYEKLHTLSDGELKNKTEEFRKRISEGETEDDLMIEAFAVVKETCKRLIGKKWIVIGHEIEWNMIPFDVQLIGAIVLHEGRIAEMATGEGKTLVATMPLYLNALSGKGVHLVTVNDYLAQRDSEWMGPIYEFLGLTVGVIKAGITPEERKEQYRYDITYGTNNEFGFDYLRDNMVIDPTQKVQREFNYVIVDEVDSVLIDEARTPLIISGPVEISLQQYKELKPAVSRIVKIQNKYINNLITEAINHLKESREKEAAGLLLLAQKGAPKNKRLQKLYREKGIKVLVENLEVELIRDKTVNKFEEQLYYVIDERGNAVSVTDKGRNEMFRNDPEFFTVPDLSEEFNKIDIDERLSRREIAVAKDAIQRRYAEKSGMIHNVHQLLKAYSLFERDSEYVIMDGKVLIVDEFTGRLMQGRRFSEGIHEAIEAKEGVKIEKETQTLATITLQNFFRMYNKLSGMTGTAETESSEFWEIYKIDVIVVPTNEQVIRDDKTDMIYRTKIEKYRAIINEIDRVHKEGQPVLVGTITVDVSEIISRMLKRAGISHSVLNAKYHQKEAEIISNAGMSGNVTISTNMAGRGTDIKLGEGVVDSGGLHVIGTERHESRRIDRQLRGRSGRQGDPGSSKFFISLEDDLMRLFASDRIARAMDRIGIEENEPITHPLISKAIENAQKKVEEYNFGIRKRLIEYDDVMNKQREAIYSMRNEILFTDDPNEFITNKIKNVIDDTIKLHIS</sequence>
<dbReference type="PROSITE" id="PS01312">
    <property type="entry name" value="SECA"/>
    <property type="match status" value="1"/>
</dbReference>
<dbReference type="InterPro" id="IPR027417">
    <property type="entry name" value="P-loop_NTPase"/>
</dbReference>
<keyword evidence="5" id="KW-0963">Cytoplasm</keyword>
<dbReference type="Pfam" id="PF21090">
    <property type="entry name" value="P-loop_SecA"/>
    <property type="match status" value="1"/>
</dbReference>
<dbReference type="Pfam" id="PF01043">
    <property type="entry name" value="SecA_PP_bind"/>
    <property type="match status" value="1"/>
</dbReference>
<dbReference type="GO" id="GO:0006605">
    <property type="term" value="P:protein targeting"/>
    <property type="evidence" value="ECO:0007669"/>
    <property type="project" value="InterPro"/>
</dbReference>
<evidence type="ECO:0000256" key="4">
    <source>
        <dbReference type="ARBA" id="ARBA00022475"/>
    </source>
</evidence>
<dbReference type="HAMAP" id="MF_01382">
    <property type="entry name" value="SecA"/>
    <property type="match status" value="1"/>
</dbReference>
<dbReference type="PROSITE" id="PS51194">
    <property type="entry name" value="HELICASE_CTER"/>
    <property type="match status" value="1"/>
</dbReference>
<keyword evidence="3 12" id="KW-0813">Transport</keyword>
<dbReference type="GO" id="GO:0031522">
    <property type="term" value="C:cell envelope Sec protein transport complex"/>
    <property type="evidence" value="ECO:0007669"/>
    <property type="project" value="TreeGrafter"/>
</dbReference>
<keyword evidence="4" id="KW-1003">Cell membrane</keyword>
<dbReference type="InterPro" id="IPR001650">
    <property type="entry name" value="Helicase_C-like"/>
</dbReference>
<protein>
    <recommendedName>
        <fullName evidence="12">Protein translocase subunit SecA</fullName>
    </recommendedName>
</protein>
<dbReference type="InterPro" id="IPR011116">
    <property type="entry name" value="SecA_Wing/Scaffold"/>
</dbReference>
<dbReference type="PROSITE" id="PS51192">
    <property type="entry name" value="HELICASE_ATP_BIND_1"/>
    <property type="match status" value="1"/>
</dbReference>
<reference evidence="17 18" key="1">
    <citation type="submission" date="2018-06" db="EMBL/GenBank/DDBJ databases">
        <title>Extensive metabolic versatility and redundancy in microbially diverse, dynamic hydrothermal sediments.</title>
        <authorList>
            <person name="Dombrowski N."/>
            <person name="Teske A."/>
            <person name="Baker B.J."/>
        </authorList>
    </citation>
    <scope>NUCLEOTIDE SEQUENCE [LARGE SCALE GENOMIC DNA]</scope>
    <source>
        <strain evidence="17">B10_G13</strain>
    </source>
</reference>
<dbReference type="Pfam" id="PF07517">
    <property type="entry name" value="SecA_DEAD"/>
    <property type="match status" value="1"/>
</dbReference>
<keyword evidence="6 12" id="KW-0547">Nucleotide-binding</keyword>
<keyword evidence="10 12" id="KW-0811">Translocation</keyword>
<dbReference type="FunFam" id="3.40.50.300:FF:000246">
    <property type="entry name" value="Preprotein translocase subunit SecA"/>
    <property type="match status" value="1"/>
</dbReference>
<dbReference type="InterPro" id="IPR044722">
    <property type="entry name" value="SecA_SF2_C"/>
</dbReference>
<evidence type="ECO:0000256" key="1">
    <source>
        <dbReference type="ARBA" id="ARBA00004170"/>
    </source>
</evidence>
<evidence type="ECO:0000256" key="2">
    <source>
        <dbReference type="ARBA" id="ARBA00007650"/>
    </source>
</evidence>
<dbReference type="GO" id="GO:0005829">
    <property type="term" value="C:cytosol"/>
    <property type="evidence" value="ECO:0007669"/>
    <property type="project" value="TreeGrafter"/>
</dbReference>
<dbReference type="Proteomes" id="UP000271125">
    <property type="component" value="Unassembled WGS sequence"/>
</dbReference>
<evidence type="ECO:0000313" key="17">
    <source>
        <dbReference type="EMBL" id="RKX71585.1"/>
    </source>
</evidence>
<dbReference type="Gene3D" id="3.40.50.300">
    <property type="entry name" value="P-loop containing nucleotide triphosphate hydrolases"/>
    <property type="match status" value="4"/>
</dbReference>
<dbReference type="PANTHER" id="PTHR30612">
    <property type="entry name" value="SECA INNER MEMBRANE COMPONENT OF SEC PROTEIN SECRETION SYSTEM"/>
    <property type="match status" value="1"/>
</dbReference>
<evidence type="ECO:0000256" key="8">
    <source>
        <dbReference type="ARBA" id="ARBA00022927"/>
    </source>
</evidence>
<dbReference type="NCBIfam" id="TIGR00963">
    <property type="entry name" value="secA"/>
    <property type="match status" value="1"/>
</dbReference>
<evidence type="ECO:0000256" key="13">
    <source>
        <dbReference type="SAM" id="MobiDB-lite"/>
    </source>
</evidence>
<evidence type="ECO:0000256" key="10">
    <source>
        <dbReference type="ARBA" id="ARBA00023010"/>
    </source>
</evidence>
<gene>
    <name evidence="17" type="primary">secA</name>
    <name evidence="17" type="ORF">DRP43_02350</name>
</gene>
<dbReference type="GO" id="GO:0017038">
    <property type="term" value="P:protein import"/>
    <property type="evidence" value="ECO:0007669"/>
    <property type="project" value="InterPro"/>
</dbReference>
<feature type="domain" description="Helicase ATP-binding" evidence="14">
    <location>
        <begin position="102"/>
        <end position="240"/>
    </location>
</feature>
<keyword evidence="7 12" id="KW-0067">ATP-binding</keyword>
<dbReference type="EMBL" id="QNBD01000084">
    <property type="protein sequence ID" value="RKX71585.1"/>
    <property type="molecule type" value="Genomic_DNA"/>
</dbReference>
<dbReference type="SUPFAM" id="SSF52540">
    <property type="entry name" value="P-loop containing nucleoside triphosphate hydrolases"/>
    <property type="match status" value="2"/>
</dbReference>
<evidence type="ECO:0000259" key="16">
    <source>
        <dbReference type="PROSITE" id="PS51196"/>
    </source>
</evidence>
<dbReference type="InterPro" id="IPR036670">
    <property type="entry name" value="SecA_X-link_sf"/>
</dbReference>
<dbReference type="CDD" id="cd17928">
    <property type="entry name" value="DEXDc_SecA"/>
    <property type="match status" value="1"/>
</dbReference>
<dbReference type="GO" id="GO:0043952">
    <property type="term" value="P:protein transport by the Sec complex"/>
    <property type="evidence" value="ECO:0007669"/>
    <property type="project" value="TreeGrafter"/>
</dbReference>
<feature type="non-terminal residue" evidence="17">
    <location>
        <position position="763"/>
    </location>
</feature>
<dbReference type="InterPro" id="IPR014001">
    <property type="entry name" value="Helicase_ATP-bd"/>
</dbReference>
<dbReference type="InterPro" id="IPR011115">
    <property type="entry name" value="SecA_DEAD"/>
</dbReference>
<dbReference type="Gene3D" id="1.10.3060.10">
    <property type="entry name" value="Helical scaffold and wing domains of SecA"/>
    <property type="match status" value="1"/>
</dbReference>
<dbReference type="SMART" id="SM00490">
    <property type="entry name" value="HELICc"/>
    <property type="match status" value="1"/>
</dbReference>
<dbReference type="GO" id="GO:0005524">
    <property type="term" value="F:ATP binding"/>
    <property type="evidence" value="ECO:0007669"/>
    <property type="project" value="UniProtKB-KW"/>
</dbReference>
<organism evidence="17 18">
    <name type="scientific">candidate division TA06 bacterium</name>
    <dbReference type="NCBI Taxonomy" id="2250710"/>
    <lineage>
        <taxon>Bacteria</taxon>
        <taxon>Bacteria division TA06</taxon>
    </lineage>
</organism>
<dbReference type="GO" id="GO:0005886">
    <property type="term" value="C:plasma membrane"/>
    <property type="evidence" value="ECO:0007669"/>
    <property type="project" value="TreeGrafter"/>
</dbReference>
<dbReference type="SMART" id="SM00957">
    <property type="entry name" value="SecA_DEAD"/>
    <property type="match status" value="1"/>
</dbReference>
<feature type="domain" description="SecA family profile" evidence="16">
    <location>
        <begin position="3"/>
        <end position="689"/>
    </location>
</feature>
<proteinExistence type="inferred from homology"/>
<comment type="similarity">
    <text evidence="2 12">Belongs to the SecA family.</text>
</comment>
<comment type="subcellular location">
    <subcellularLocation>
        <location evidence="1">Membrane</location>
        <topology evidence="1">Peripheral membrane protein</topology>
    </subcellularLocation>
</comment>
<dbReference type="InterPro" id="IPR020937">
    <property type="entry name" value="SecA_CS"/>
</dbReference>
<evidence type="ECO:0000256" key="9">
    <source>
        <dbReference type="ARBA" id="ARBA00022967"/>
    </source>
</evidence>
<dbReference type="AlphaFoldDB" id="A0A660SL62"/>
<dbReference type="PROSITE" id="PS51196">
    <property type="entry name" value="SECA_MOTOR_DEAD"/>
    <property type="match status" value="1"/>
</dbReference>
<feature type="region of interest" description="Disordered" evidence="13">
    <location>
        <begin position="631"/>
        <end position="653"/>
    </location>
</feature>
<dbReference type="SMART" id="SM00958">
    <property type="entry name" value="SecA_PP_bind"/>
    <property type="match status" value="1"/>
</dbReference>
<keyword evidence="8 12" id="KW-0653">Protein transport</keyword>
<accession>A0A660SL62</accession>
<dbReference type="PANTHER" id="PTHR30612:SF0">
    <property type="entry name" value="CHLOROPLAST PROTEIN-TRANSPORTING ATPASE"/>
    <property type="match status" value="1"/>
</dbReference>
<keyword evidence="11" id="KW-0472">Membrane</keyword>
<dbReference type="InterPro" id="IPR000185">
    <property type="entry name" value="SecA"/>
</dbReference>
<evidence type="ECO:0000313" key="18">
    <source>
        <dbReference type="Proteomes" id="UP000271125"/>
    </source>
</evidence>
<evidence type="ECO:0000256" key="12">
    <source>
        <dbReference type="RuleBase" id="RU003874"/>
    </source>
</evidence>
<keyword evidence="9" id="KW-1278">Translocase</keyword>
<dbReference type="InterPro" id="IPR014018">
    <property type="entry name" value="SecA_motor_DEAD"/>
</dbReference>
<evidence type="ECO:0000259" key="14">
    <source>
        <dbReference type="PROSITE" id="PS51192"/>
    </source>
</evidence>
<evidence type="ECO:0000256" key="3">
    <source>
        <dbReference type="ARBA" id="ARBA00022448"/>
    </source>
</evidence>
<dbReference type="FunFam" id="3.40.50.300:FF:000429">
    <property type="entry name" value="Preprotein translocase subunit SecA"/>
    <property type="match status" value="1"/>
</dbReference>
<dbReference type="InterPro" id="IPR011130">
    <property type="entry name" value="SecA_preprotein_X-link_dom"/>
</dbReference>
<evidence type="ECO:0000256" key="7">
    <source>
        <dbReference type="ARBA" id="ARBA00022840"/>
    </source>
</evidence>
<feature type="compositionally biased region" description="Basic and acidic residues" evidence="13">
    <location>
        <begin position="631"/>
        <end position="641"/>
    </location>
</feature>
<dbReference type="CDD" id="cd18803">
    <property type="entry name" value="SF2_C_secA"/>
    <property type="match status" value="1"/>
</dbReference>
<dbReference type="SUPFAM" id="SSF81767">
    <property type="entry name" value="Pre-protein crosslinking domain of SecA"/>
    <property type="match status" value="1"/>
</dbReference>
<dbReference type="PRINTS" id="PR00906">
    <property type="entry name" value="SECA"/>
</dbReference>
<evidence type="ECO:0000256" key="11">
    <source>
        <dbReference type="ARBA" id="ARBA00023136"/>
    </source>
</evidence>
<feature type="domain" description="Helicase C-terminal" evidence="15">
    <location>
        <begin position="536"/>
        <end position="705"/>
    </location>
</feature>
<name>A0A660SL62_UNCT6</name>
<evidence type="ECO:0000256" key="6">
    <source>
        <dbReference type="ARBA" id="ARBA00022741"/>
    </source>
</evidence>
<dbReference type="InterPro" id="IPR036266">
    <property type="entry name" value="SecA_Wing/Scaffold_sf"/>
</dbReference>
<dbReference type="SUPFAM" id="SSF81886">
    <property type="entry name" value="Helical scaffold and wing domains of SecA"/>
    <property type="match status" value="1"/>
</dbReference>
<dbReference type="GO" id="GO:0006886">
    <property type="term" value="P:intracellular protein transport"/>
    <property type="evidence" value="ECO:0007669"/>
    <property type="project" value="InterPro"/>
</dbReference>
<dbReference type="Pfam" id="PF07516">
    <property type="entry name" value="SecA_SW"/>
    <property type="match status" value="1"/>
</dbReference>
<dbReference type="Gene3D" id="3.90.1440.10">
    <property type="entry name" value="SecA, preprotein cross-linking domain"/>
    <property type="match status" value="1"/>
</dbReference>